<keyword evidence="2 6" id="KW-0812">Transmembrane</keyword>
<dbReference type="Gene3D" id="3.30.750.24">
    <property type="entry name" value="STAS domain"/>
    <property type="match status" value="1"/>
</dbReference>
<feature type="transmembrane region" description="Helical" evidence="6">
    <location>
        <begin position="105"/>
        <end position="131"/>
    </location>
</feature>
<dbReference type="PRINTS" id="PR01177">
    <property type="entry name" value="GABAB1RECPTR"/>
</dbReference>
<evidence type="ECO:0000256" key="3">
    <source>
        <dbReference type="ARBA" id="ARBA00022989"/>
    </source>
</evidence>
<sequence length="659" mass="72334">LSSTANSSDAIIPRILHMTPHLLLNSMSSTTGESNTTTTIEDSSLMGTPRRRRSMAGRVWKTTTTSVLFFLPILDWLPRYSIRENLVSDMVGGFTVGIMHVPQGIAYASLAGVRPVVGLYTSLLAPLFYMFFGTSRHISIGVFAVVSLMCGACNVRVTDEFFASRASNYTDEELAEAKLDYAVHVLSGLGFIVGLIQISMGLLRLDFLISFLSDQVVTGFMVGASFHVFVAQLDKLLGVTLPRRGGIGKIFMSLNDVFRSLIMVEINLYTTALSVAAIIFLFTIKTFVDPLVKRVTPLPVPYDLFLLILGTVLSTIFDFHGIFHMRIIGKIPTGLPSITPLDLSVVPHVIGDAAAVSVVILVVSISMAKLFAKKHKYEINVRQEFFALGLVESMGSFFPVWPSSTALARTLVYEAAGTKTQLATVFSSSLLLAVLFFVGPYLELLPVCLLSCVIVVALKGMFMKLADIPRLWRVSKIDAVIFVLTLLSTVSLNVIEGLACGAAVSIIHILLASKRGAFCEQEHLGENSEKRAIKVLRYDGSLYFMNTEEFASQLRDCADLIKNESRSDKSVDSQNELKEGESGGAVPCLLVDLSALRFIDYSGSALLLTMICNLEKEHVRLCYIATSDSMLPTLRALPDWSRYESHFYTSIDDALEKQI</sequence>
<dbReference type="PROSITE" id="PS50801">
    <property type="entry name" value="STAS"/>
    <property type="match status" value="1"/>
</dbReference>
<evidence type="ECO:0000256" key="1">
    <source>
        <dbReference type="ARBA" id="ARBA00004141"/>
    </source>
</evidence>
<name>A0AAN5DCW7_9BILA</name>
<organism evidence="8 9">
    <name type="scientific">Pristionchus mayeri</name>
    <dbReference type="NCBI Taxonomy" id="1317129"/>
    <lineage>
        <taxon>Eukaryota</taxon>
        <taxon>Metazoa</taxon>
        <taxon>Ecdysozoa</taxon>
        <taxon>Nematoda</taxon>
        <taxon>Chromadorea</taxon>
        <taxon>Rhabditida</taxon>
        <taxon>Rhabditina</taxon>
        <taxon>Diplogasteromorpha</taxon>
        <taxon>Diplogasteroidea</taxon>
        <taxon>Neodiplogasteridae</taxon>
        <taxon>Pristionchus</taxon>
    </lineage>
</organism>
<evidence type="ECO:0000256" key="5">
    <source>
        <dbReference type="SAM" id="MobiDB-lite"/>
    </source>
</evidence>
<feature type="region of interest" description="Disordered" evidence="5">
    <location>
        <begin position="27"/>
        <end position="50"/>
    </location>
</feature>
<feature type="transmembrane region" description="Helical" evidence="6">
    <location>
        <begin position="215"/>
        <end position="233"/>
    </location>
</feature>
<proteinExistence type="predicted"/>
<dbReference type="GO" id="GO:0055085">
    <property type="term" value="P:transmembrane transport"/>
    <property type="evidence" value="ECO:0007669"/>
    <property type="project" value="InterPro"/>
</dbReference>
<dbReference type="EMBL" id="BTRK01000006">
    <property type="protein sequence ID" value="GMR60848.1"/>
    <property type="molecule type" value="Genomic_DNA"/>
</dbReference>
<keyword evidence="3 6" id="KW-1133">Transmembrane helix</keyword>
<feature type="transmembrane region" description="Helical" evidence="6">
    <location>
        <begin position="384"/>
        <end position="401"/>
    </location>
</feature>
<dbReference type="Pfam" id="PF00916">
    <property type="entry name" value="Sulfate_transp"/>
    <property type="match status" value="1"/>
</dbReference>
<evidence type="ECO:0000259" key="7">
    <source>
        <dbReference type="PROSITE" id="PS50801"/>
    </source>
</evidence>
<evidence type="ECO:0000256" key="4">
    <source>
        <dbReference type="ARBA" id="ARBA00023136"/>
    </source>
</evidence>
<feature type="domain" description="STAS" evidence="7">
    <location>
        <begin position="533"/>
        <end position="658"/>
    </location>
</feature>
<dbReference type="InterPro" id="IPR002645">
    <property type="entry name" value="STAS_dom"/>
</dbReference>
<feature type="transmembrane region" description="Helical" evidence="6">
    <location>
        <begin position="181"/>
        <end position="203"/>
    </location>
</feature>
<protein>
    <recommendedName>
        <fullName evidence="7">STAS domain-containing protein</fullName>
    </recommendedName>
</protein>
<comment type="subcellular location">
    <subcellularLocation>
        <location evidence="1">Membrane</location>
        <topology evidence="1">Multi-pass membrane protein</topology>
    </subcellularLocation>
</comment>
<feature type="transmembrane region" description="Helical" evidence="6">
    <location>
        <begin position="138"/>
        <end position="157"/>
    </location>
</feature>
<dbReference type="PANTHER" id="PTHR11814">
    <property type="entry name" value="SULFATE TRANSPORTER"/>
    <property type="match status" value="1"/>
</dbReference>
<dbReference type="InterPro" id="IPR001902">
    <property type="entry name" value="SLC26A/SulP_fam"/>
</dbReference>
<dbReference type="InterPro" id="IPR011547">
    <property type="entry name" value="SLC26A/SulP_dom"/>
</dbReference>
<reference evidence="9" key="1">
    <citation type="submission" date="2022-10" db="EMBL/GenBank/DDBJ databases">
        <title>Genome assembly of Pristionchus species.</title>
        <authorList>
            <person name="Yoshida K."/>
            <person name="Sommer R.J."/>
        </authorList>
    </citation>
    <scope>NUCLEOTIDE SEQUENCE [LARGE SCALE GENOMIC DNA]</scope>
    <source>
        <strain evidence="9">RS5460</strain>
    </source>
</reference>
<feature type="compositionally biased region" description="Low complexity" evidence="5">
    <location>
        <begin position="27"/>
        <end position="39"/>
    </location>
</feature>
<feature type="transmembrane region" description="Helical" evidence="6">
    <location>
        <begin position="304"/>
        <end position="329"/>
    </location>
</feature>
<feature type="non-terminal residue" evidence="8">
    <location>
        <position position="1"/>
    </location>
</feature>
<keyword evidence="9" id="KW-1185">Reference proteome</keyword>
<dbReference type="InterPro" id="IPR036513">
    <property type="entry name" value="STAS_dom_sf"/>
</dbReference>
<dbReference type="Pfam" id="PF01740">
    <property type="entry name" value="STAS"/>
    <property type="match status" value="1"/>
</dbReference>
<feature type="transmembrane region" description="Helical" evidence="6">
    <location>
        <begin position="266"/>
        <end position="284"/>
    </location>
</feature>
<evidence type="ECO:0000256" key="2">
    <source>
        <dbReference type="ARBA" id="ARBA00022692"/>
    </source>
</evidence>
<dbReference type="SUPFAM" id="SSF52091">
    <property type="entry name" value="SpoIIaa-like"/>
    <property type="match status" value="1"/>
</dbReference>
<feature type="transmembrane region" description="Helical" evidence="6">
    <location>
        <begin position="479"/>
        <end position="511"/>
    </location>
</feature>
<dbReference type="Proteomes" id="UP001328107">
    <property type="component" value="Unassembled WGS sequence"/>
</dbReference>
<feature type="transmembrane region" description="Helical" evidence="6">
    <location>
        <begin position="59"/>
        <end position="77"/>
    </location>
</feature>
<gene>
    <name evidence="8" type="ORF">PMAYCL1PPCAC_31043</name>
</gene>
<dbReference type="AlphaFoldDB" id="A0AAN5DCW7"/>
<feature type="transmembrane region" description="Helical" evidence="6">
    <location>
        <begin position="349"/>
        <end position="372"/>
    </location>
</feature>
<feature type="transmembrane region" description="Helical" evidence="6">
    <location>
        <begin position="430"/>
        <end position="458"/>
    </location>
</feature>
<evidence type="ECO:0000256" key="6">
    <source>
        <dbReference type="SAM" id="Phobius"/>
    </source>
</evidence>
<keyword evidence="4 6" id="KW-0472">Membrane</keyword>
<comment type="caution">
    <text evidence="8">The sequence shown here is derived from an EMBL/GenBank/DDBJ whole genome shotgun (WGS) entry which is preliminary data.</text>
</comment>
<evidence type="ECO:0000313" key="9">
    <source>
        <dbReference type="Proteomes" id="UP001328107"/>
    </source>
</evidence>
<accession>A0AAN5DCW7</accession>
<dbReference type="GO" id="GO:0016020">
    <property type="term" value="C:membrane"/>
    <property type="evidence" value="ECO:0007669"/>
    <property type="project" value="UniProtKB-SubCell"/>
</dbReference>
<evidence type="ECO:0000313" key="8">
    <source>
        <dbReference type="EMBL" id="GMR60848.1"/>
    </source>
</evidence>